<protein>
    <submittedName>
        <fullName evidence="1">Uncharacterized protein</fullName>
    </submittedName>
</protein>
<gene>
    <name evidence="1" type="ORF">HDA37_001612</name>
</gene>
<evidence type="ECO:0000313" key="1">
    <source>
        <dbReference type="EMBL" id="NYG01327.1"/>
    </source>
</evidence>
<name>A0A852VXT2_PSEA5</name>
<reference evidence="1 2" key="1">
    <citation type="submission" date="2020-07" db="EMBL/GenBank/DDBJ databases">
        <title>Sequencing the genomes of 1000 actinobacteria strains.</title>
        <authorList>
            <person name="Klenk H.-P."/>
        </authorList>
    </citation>
    <scope>NUCLEOTIDE SEQUENCE [LARGE SCALE GENOMIC DNA]</scope>
    <source>
        <strain evidence="1 2">DSM 44749</strain>
    </source>
</reference>
<dbReference type="RefSeq" id="WP_179760734.1">
    <property type="nucleotide sequence ID" value="NZ_BAAAJZ010000024.1"/>
</dbReference>
<sequence length="119" mass="12810">MSTVVPNLDTAQRERIVMHLVRSVDDVLPTALAGLVVSLLLTFDAASAVVAYEHLDAPGDPRDEHLRHAALAGVADRSLTRYRDALDRFVAEIGTGMAAHPDDEVNRALWAAVDRALSG</sequence>
<keyword evidence="2" id="KW-1185">Reference proteome</keyword>
<accession>A0A852VXT2</accession>
<comment type="caution">
    <text evidence="1">The sequence shown here is derived from an EMBL/GenBank/DDBJ whole genome shotgun (WGS) entry which is preliminary data.</text>
</comment>
<dbReference type="EMBL" id="JACCCZ010000001">
    <property type="protein sequence ID" value="NYG01327.1"/>
    <property type="molecule type" value="Genomic_DNA"/>
</dbReference>
<organism evidence="1 2">
    <name type="scientific">Pseudonocardia alni</name>
    <name type="common">Amycolata alni</name>
    <dbReference type="NCBI Taxonomy" id="33907"/>
    <lineage>
        <taxon>Bacteria</taxon>
        <taxon>Bacillati</taxon>
        <taxon>Actinomycetota</taxon>
        <taxon>Actinomycetes</taxon>
        <taxon>Pseudonocardiales</taxon>
        <taxon>Pseudonocardiaceae</taxon>
        <taxon>Pseudonocardia</taxon>
    </lineage>
</organism>
<dbReference type="GeneID" id="98051401"/>
<dbReference type="Proteomes" id="UP000549695">
    <property type="component" value="Unassembled WGS sequence"/>
</dbReference>
<evidence type="ECO:0000313" key="2">
    <source>
        <dbReference type="Proteomes" id="UP000549695"/>
    </source>
</evidence>
<dbReference type="AlphaFoldDB" id="A0A852VXT2"/>
<proteinExistence type="predicted"/>